<dbReference type="Pfam" id="PF00787">
    <property type="entry name" value="PX"/>
    <property type="match status" value="1"/>
</dbReference>
<evidence type="ECO:0000256" key="2">
    <source>
        <dbReference type="ARBA" id="ARBA00022490"/>
    </source>
</evidence>
<dbReference type="RefSeq" id="XP_011495309.1">
    <property type="nucleotide sequence ID" value="XM_011497007.1"/>
</dbReference>
<feature type="domain" description="PX" evidence="3">
    <location>
        <begin position="72"/>
        <end position="186"/>
    </location>
</feature>
<dbReference type="InterPro" id="IPR036871">
    <property type="entry name" value="PX_dom_sf"/>
</dbReference>
<name>A0AAJ6VL92_9HYME</name>
<dbReference type="SUPFAM" id="SSF64268">
    <property type="entry name" value="PX domain"/>
    <property type="match status" value="1"/>
</dbReference>
<evidence type="ECO:0000259" key="3">
    <source>
        <dbReference type="PROSITE" id="PS50195"/>
    </source>
</evidence>
<dbReference type="GO" id="GO:0005769">
    <property type="term" value="C:early endosome"/>
    <property type="evidence" value="ECO:0007669"/>
    <property type="project" value="TreeGrafter"/>
</dbReference>
<keyword evidence="2" id="KW-0963">Cytoplasm</keyword>
<dbReference type="PANTHER" id="PTHR22999:SF23">
    <property type="entry name" value="SORTING NEXIN-16"/>
    <property type="match status" value="1"/>
</dbReference>
<sequence>MSSSEASVGCISEVTLAINKTKGSHPVNNIRVLDSPNSTCSGNSNSFTVQHFDYNDDESHNENSEFQETPNMNNLRIPIVGYEVMEERARFTVYKLKVEFKNGNCWFVFRRYTDFVRLFTQLRRQKASVSHLSLPRKKWLGDNFAPSFLEERIRGLQLFVNGLLNSPNLVSLGCVKEFFCLDEPPALSDTVEESRAIFEALEDTIYHLRQQLKERDNALTVETNLCNELRKKLHNVLTESQTCSNCGANSFSNIEI</sequence>
<dbReference type="GO" id="GO:0045022">
    <property type="term" value="P:early endosome to late endosome transport"/>
    <property type="evidence" value="ECO:0007669"/>
    <property type="project" value="TreeGrafter"/>
</dbReference>
<dbReference type="InterPro" id="IPR051837">
    <property type="entry name" value="SortingNexin/PXDomain-PKLike"/>
</dbReference>
<dbReference type="KEGG" id="csol:105360182"/>
<dbReference type="InterPro" id="IPR001683">
    <property type="entry name" value="PX_dom"/>
</dbReference>
<dbReference type="Proteomes" id="UP000695007">
    <property type="component" value="Unplaced"/>
</dbReference>
<evidence type="ECO:0000313" key="4">
    <source>
        <dbReference type="Proteomes" id="UP000695007"/>
    </source>
</evidence>
<dbReference type="GeneID" id="105360182"/>
<gene>
    <name evidence="5" type="primary">LOC105360182</name>
</gene>
<reference evidence="5" key="1">
    <citation type="submission" date="2025-08" db="UniProtKB">
        <authorList>
            <consortium name="RefSeq"/>
        </authorList>
    </citation>
    <scope>IDENTIFICATION</scope>
</reference>
<dbReference type="GO" id="GO:0035091">
    <property type="term" value="F:phosphatidylinositol binding"/>
    <property type="evidence" value="ECO:0007669"/>
    <property type="project" value="InterPro"/>
</dbReference>
<organism evidence="4 5">
    <name type="scientific">Ceratosolen solmsi marchali</name>
    <dbReference type="NCBI Taxonomy" id="326594"/>
    <lineage>
        <taxon>Eukaryota</taxon>
        <taxon>Metazoa</taxon>
        <taxon>Ecdysozoa</taxon>
        <taxon>Arthropoda</taxon>
        <taxon>Hexapoda</taxon>
        <taxon>Insecta</taxon>
        <taxon>Pterygota</taxon>
        <taxon>Neoptera</taxon>
        <taxon>Endopterygota</taxon>
        <taxon>Hymenoptera</taxon>
        <taxon>Apocrita</taxon>
        <taxon>Proctotrupomorpha</taxon>
        <taxon>Chalcidoidea</taxon>
        <taxon>Agaonidae</taxon>
        <taxon>Agaoninae</taxon>
        <taxon>Ceratosolen</taxon>
    </lineage>
</organism>
<keyword evidence="4" id="KW-1185">Reference proteome</keyword>
<dbReference type="Gene3D" id="3.30.1520.10">
    <property type="entry name" value="Phox-like domain"/>
    <property type="match status" value="1"/>
</dbReference>
<dbReference type="AlphaFoldDB" id="A0AAJ6VL92"/>
<dbReference type="GO" id="GO:0008333">
    <property type="term" value="P:endosome to lysosome transport"/>
    <property type="evidence" value="ECO:0007669"/>
    <property type="project" value="TreeGrafter"/>
</dbReference>
<dbReference type="GO" id="GO:0005770">
    <property type="term" value="C:late endosome"/>
    <property type="evidence" value="ECO:0007669"/>
    <property type="project" value="TreeGrafter"/>
</dbReference>
<evidence type="ECO:0000313" key="5">
    <source>
        <dbReference type="RefSeq" id="XP_011495309.1"/>
    </source>
</evidence>
<comment type="subcellular location">
    <subcellularLocation>
        <location evidence="1">Cytoplasm</location>
    </subcellularLocation>
</comment>
<evidence type="ECO:0000256" key="1">
    <source>
        <dbReference type="ARBA" id="ARBA00004496"/>
    </source>
</evidence>
<dbReference type="SMART" id="SM00312">
    <property type="entry name" value="PX"/>
    <property type="match status" value="1"/>
</dbReference>
<proteinExistence type="predicted"/>
<dbReference type="PROSITE" id="PS50195">
    <property type="entry name" value="PX"/>
    <property type="match status" value="1"/>
</dbReference>
<dbReference type="GO" id="GO:0006622">
    <property type="term" value="P:protein targeting to lysosome"/>
    <property type="evidence" value="ECO:0007669"/>
    <property type="project" value="TreeGrafter"/>
</dbReference>
<dbReference type="CTD" id="64089"/>
<accession>A0AAJ6VL92</accession>
<dbReference type="PANTHER" id="PTHR22999">
    <property type="entry name" value="PX SERINE/THREONINE KINASE PXK"/>
    <property type="match status" value="1"/>
</dbReference>
<protein>
    <submittedName>
        <fullName evidence="5">Sorting nexin-16</fullName>
    </submittedName>
</protein>